<gene>
    <name evidence="2" type="ORF">THAOC_01073</name>
</gene>
<accession>K0TR37</accession>
<dbReference type="Proteomes" id="UP000266841">
    <property type="component" value="Unassembled WGS sequence"/>
</dbReference>
<proteinExistence type="predicted"/>
<dbReference type="EMBL" id="AGNL01001284">
    <property type="protein sequence ID" value="EJK77117.1"/>
    <property type="molecule type" value="Genomic_DNA"/>
</dbReference>
<feature type="compositionally biased region" description="Basic and acidic residues" evidence="1">
    <location>
        <begin position="142"/>
        <end position="152"/>
    </location>
</feature>
<evidence type="ECO:0000313" key="2">
    <source>
        <dbReference type="EMBL" id="EJK77117.1"/>
    </source>
</evidence>
<organism evidence="2 3">
    <name type="scientific">Thalassiosira oceanica</name>
    <name type="common">Marine diatom</name>
    <dbReference type="NCBI Taxonomy" id="159749"/>
    <lineage>
        <taxon>Eukaryota</taxon>
        <taxon>Sar</taxon>
        <taxon>Stramenopiles</taxon>
        <taxon>Ochrophyta</taxon>
        <taxon>Bacillariophyta</taxon>
        <taxon>Coscinodiscophyceae</taxon>
        <taxon>Thalassiosirophycidae</taxon>
        <taxon>Thalassiosirales</taxon>
        <taxon>Thalassiosiraceae</taxon>
        <taxon>Thalassiosira</taxon>
    </lineage>
</organism>
<dbReference type="OrthoDB" id="48620at2759"/>
<feature type="region of interest" description="Disordered" evidence="1">
    <location>
        <begin position="114"/>
        <end position="168"/>
    </location>
</feature>
<keyword evidence="3" id="KW-1185">Reference proteome</keyword>
<sequence>MGLVPQDVVLASFLRGGVFGGDSRWGPYLDVLPDHLIPRLDSFGGGDYGALADATLERAGTDSLWTLDSVYRGEDGGEGMRDSAELRPHPAVGMGRKVASWKAFVKLFKSSTISGLRGSPGSEAQRQQYETLTESGKLSTRRNQESHDEIPRRAVATSRGDGANGAPARGAIASTLRIDRAASTAVRAARSRIARRHRRSASSSPPGTVPPAGAYPVPTSVLVRTLSETDKHSLASVTRVSDATINSLKIGVERNLTRLDTALEWQYQENWAAEPEVGEAARRREQRAESAQFMPCRAVILAGRAVHQGAEGWLERGWSRGGTQGQPGCFCVEISLTASNAMHKHKETVSISLHLRPLFVSG</sequence>
<evidence type="ECO:0000313" key="3">
    <source>
        <dbReference type="Proteomes" id="UP000266841"/>
    </source>
</evidence>
<reference evidence="2 3" key="1">
    <citation type="journal article" date="2012" name="Genome Biol.">
        <title>Genome and low-iron response of an oceanic diatom adapted to chronic iron limitation.</title>
        <authorList>
            <person name="Lommer M."/>
            <person name="Specht M."/>
            <person name="Roy A.S."/>
            <person name="Kraemer L."/>
            <person name="Andreson R."/>
            <person name="Gutowska M.A."/>
            <person name="Wolf J."/>
            <person name="Bergner S.V."/>
            <person name="Schilhabel M.B."/>
            <person name="Klostermeier U.C."/>
            <person name="Beiko R.G."/>
            <person name="Rosenstiel P."/>
            <person name="Hippler M."/>
            <person name="Laroche J."/>
        </authorList>
    </citation>
    <scope>NUCLEOTIDE SEQUENCE [LARGE SCALE GENOMIC DNA]</scope>
    <source>
        <strain evidence="2 3">CCMP1005</strain>
    </source>
</reference>
<feature type="compositionally biased region" description="Polar residues" evidence="1">
    <location>
        <begin position="122"/>
        <end position="138"/>
    </location>
</feature>
<feature type="region of interest" description="Disordered" evidence="1">
    <location>
        <begin position="191"/>
        <end position="214"/>
    </location>
</feature>
<evidence type="ECO:0000256" key="1">
    <source>
        <dbReference type="SAM" id="MobiDB-lite"/>
    </source>
</evidence>
<name>K0TR37_THAOC</name>
<feature type="compositionally biased region" description="Basic residues" evidence="1">
    <location>
        <begin position="191"/>
        <end position="200"/>
    </location>
</feature>
<comment type="caution">
    <text evidence="2">The sequence shown here is derived from an EMBL/GenBank/DDBJ whole genome shotgun (WGS) entry which is preliminary data.</text>
</comment>
<dbReference type="AlphaFoldDB" id="K0TR37"/>
<protein>
    <submittedName>
        <fullName evidence="2">Uncharacterized protein</fullName>
    </submittedName>
</protein>